<gene>
    <name evidence="15" type="primary">atpC</name>
    <name evidence="19" type="ORF">REIFOR_00206</name>
</gene>
<dbReference type="RefSeq" id="WP_100255796.1">
    <property type="nucleotide sequence ID" value="NZ_CP011797.1"/>
</dbReference>
<keyword evidence="20" id="KW-1185">Reference proteome</keyword>
<evidence type="ECO:0000256" key="11">
    <source>
        <dbReference type="ARBA" id="ARBA00023196"/>
    </source>
</evidence>
<dbReference type="Pfam" id="PF02823">
    <property type="entry name" value="ATP-synt_DE_N"/>
    <property type="match status" value="1"/>
</dbReference>
<accession>A0A2K8KK51</accession>
<evidence type="ECO:0000313" key="19">
    <source>
        <dbReference type="EMBL" id="ATX75383.1"/>
    </source>
</evidence>
<dbReference type="GO" id="GO:0005524">
    <property type="term" value="F:ATP binding"/>
    <property type="evidence" value="ECO:0007669"/>
    <property type="project" value="UniProtKB-UniRule"/>
</dbReference>
<evidence type="ECO:0000256" key="16">
    <source>
        <dbReference type="RuleBase" id="RU003656"/>
    </source>
</evidence>
<keyword evidence="10 15" id="KW-0472">Membrane</keyword>
<evidence type="ECO:0000256" key="2">
    <source>
        <dbReference type="ARBA" id="ARBA00004202"/>
    </source>
</evidence>
<keyword evidence="19" id="KW-0378">Hydrolase</keyword>
<evidence type="ECO:0000256" key="6">
    <source>
        <dbReference type="ARBA" id="ARBA00022448"/>
    </source>
</evidence>
<dbReference type="AlphaFoldDB" id="A0A2K8KK51"/>
<dbReference type="GO" id="GO:0046933">
    <property type="term" value="F:proton-transporting ATP synthase activity, rotational mechanism"/>
    <property type="evidence" value="ECO:0007669"/>
    <property type="project" value="UniProtKB-UniRule"/>
</dbReference>
<dbReference type="InterPro" id="IPR036794">
    <property type="entry name" value="ATP_F1_dsu/esu_C_sf"/>
</dbReference>
<organism evidence="19 20">
    <name type="scientific">Reinekea forsetii</name>
    <dbReference type="NCBI Taxonomy" id="1336806"/>
    <lineage>
        <taxon>Bacteria</taxon>
        <taxon>Pseudomonadati</taxon>
        <taxon>Pseudomonadota</taxon>
        <taxon>Gammaproteobacteria</taxon>
        <taxon>Oceanospirillales</taxon>
        <taxon>Saccharospirillaceae</taxon>
        <taxon>Reinekea</taxon>
    </lineage>
</organism>
<feature type="domain" description="ATP synthase F1 complex delta/epsilon subunit N-terminal" evidence="18">
    <location>
        <begin position="6"/>
        <end position="84"/>
    </location>
</feature>
<keyword evidence="6 15" id="KW-0813">Transport</keyword>
<evidence type="ECO:0000313" key="20">
    <source>
        <dbReference type="Proteomes" id="UP000229757"/>
    </source>
</evidence>
<dbReference type="Gene3D" id="1.20.5.440">
    <property type="entry name" value="ATP synthase delta/epsilon subunit, C-terminal domain"/>
    <property type="match status" value="1"/>
</dbReference>
<evidence type="ECO:0000256" key="14">
    <source>
        <dbReference type="ARBA" id="ARBA00031795"/>
    </source>
</evidence>
<dbReference type="InterPro" id="IPR001469">
    <property type="entry name" value="ATP_synth_F1_dsu/esu"/>
</dbReference>
<evidence type="ECO:0000256" key="7">
    <source>
        <dbReference type="ARBA" id="ARBA00022475"/>
    </source>
</evidence>
<keyword evidence="11 15" id="KW-0139">CF(1)</keyword>
<evidence type="ECO:0000259" key="17">
    <source>
        <dbReference type="Pfam" id="PF00401"/>
    </source>
</evidence>
<dbReference type="GO" id="GO:0045259">
    <property type="term" value="C:proton-transporting ATP synthase complex"/>
    <property type="evidence" value="ECO:0007669"/>
    <property type="project" value="UniProtKB-KW"/>
</dbReference>
<dbReference type="OrthoDB" id="9791445at2"/>
<evidence type="ECO:0000256" key="15">
    <source>
        <dbReference type="HAMAP-Rule" id="MF_00530"/>
    </source>
</evidence>
<comment type="subcellular location">
    <subcellularLocation>
        <location evidence="2 15">Cell membrane</location>
        <topology evidence="2 15">Peripheral membrane protein</topology>
    </subcellularLocation>
</comment>
<protein>
    <recommendedName>
        <fullName evidence="5 15">ATP synthase epsilon chain</fullName>
    </recommendedName>
    <alternativeName>
        <fullName evidence="14 15">ATP synthase F1 sector epsilon subunit</fullName>
    </alternativeName>
    <alternativeName>
        <fullName evidence="13 15">F-ATPase epsilon subunit</fullName>
    </alternativeName>
</protein>
<dbReference type="PANTHER" id="PTHR13822:SF10">
    <property type="entry name" value="ATP SYNTHASE EPSILON CHAIN, CHLOROPLASTIC"/>
    <property type="match status" value="1"/>
</dbReference>
<dbReference type="CDD" id="cd12152">
    <property type="entry name" value="F1-ATPase_delta"/>
    <property type="match status" value="1"/>
</dbReference>
<dbReference type="GO" id="GO:0005886">
    <property type="term" value="C:plasma membrane"/>
    <property type="evidence" value="ECO:0007669"/>
    <property type="project" value="UniProtKB-SubCell"/>
</dbReference>
<comment type="subunit">
    <text evidence="4 15 16">F-type ATPases have 2 components, CF(1) - the catalytic core - and CF(0) - the membrane proton channel. CF(1) has five subunits: alpha(3), beta(3), gamma(1), delta(1), epsilon(1). CF(0) has three main subunits: a, b and c.</text>
</comment>
<proteinExistence type="inferred from homology"/>
<evidence type="ECO:0000256" key="5">
    <source>
        <dbReference type="ARBA" id="ARBA00014480"/>
    </source>
</evidence>
<evidence type="ECO:0000256" key="1">
    <source>
        <dbReference type="ARBA" id="ARBA00003543"/>
    </source>
</evidence>
<dbReference type="NCBIfam" id="TIGR01216">
    <property type="entry name" value="ATP_synt_epsi"/>
    <property type="match status" value="1"/>
</dbReference>
<dbReference type="Pfam" id="PF00401">
    <property type="entry name" value="ATP-synt_DE"/>
    <property type="match status" value="1"/>
</dbReference>
<name>A0A2K8KK51_9GAMM</name>
<keyword evidence="7 15" id="KW-1003">Cell membrane</keyword>
<dbReference type="NCBIfam" id="NF001847">
    <property type="entry name" value="PRK00571.1-4"/>
    <property type="match status" value="1"/>
</dbReference>
<dbReference type="HAMAP" id="MF_00530">
    <property type="entry name" value="ATP_synth_epsil_bac"/>
    <property type="match status" value="1"/>
</dbReference>
<dbReference type="InterPro" id="IPR020547">
    <property type="entry name" value="ATP_synth_F1_esu_C"/>
</dbReference>
<dbReference type="KEGG" id="rfo:REIFOR_00206"/>
<dbReference type="Gene3D" id="2.60.15.10">
    <property type="entry name" value="F0F1 ATP synthase delta/epsilon subunit, N-terminal"/>
    <property type="match status" value="1"/>
</dbReference>
<dbReference type="InterPro" id="IPR036771">
    <property type="entry name" value="ATPsynth_dsu/esu_N"/>
</dbReference>
<reference evidence="19 20" key="1">
    <citation type="journal article" date="2017" name="Environ. Microbiol.">
        <title>Genomic and physiological analyses of 'Reinekea forsetii' reveal a versatile opportunistic lifestyle during spring algae blooms.</title>
        <authorList>
            <person name="Avci B."/>
            <person name="Hahnke R.L."/>
            <person name="Chafee M."/>
            <person name="Fischer T."/>
            <person name="Gruber-Vodicka H."/>
            <person name="Tegetmeyer H.E."/>
            <person name="Harder J."/>
            <person name="Fuchs B.M."/>
            <person name="Amann R.I."/>
            <person name="Teeling H."/>
        </authorList>
    </citation>
    <scope>NUCLEOTIDE SEQUENCE [LARGE SCALE GENOMIC DNA]</scope>
    <source>
        <strain evidence="19 20">Hel1_31_D35</strain>
    </source>
</reference>
<keyword evidence="12 15" id="KW-0066">ATP synthesis</keyword>
<comment type="function">
    <text evidence="1 15">Produces ATP from ADP in the presence of a proton gradient across the membrane.</text>
</comment>
<keyword evidence="8 15" id="KW-0375">Hydrogen ion transport</keyword>
<evidence type="ECO:0000256" key="4">
    <source>
        <dbReference type="ARBA" id="ARBA00011648"/>
    </source>
</evidence>
<dbReference type="SUPFAM" id="SSF46604">
    <property type="entry name" value="Epsilon subunit of F1F0-ATP synthase C-terminal domain"/>
    <property type="match status" value="1"/>
</dbReference>
<evidence type="ECO:0000256" key="10">
    <source>
        <dbReference type="ARBA" id="ARBA00023136"/>
    </source>
</evidence>
<dbReference type="InterPro" id="IPR020546">
    <property type="entry name" value="ATP_synth_F1_dsu/esu_N"/>
</dbReference>
<dbReference type="SUPFAM" id="SSF51344">
    <property type="entry name" value="Epsilon subunit of F1F0-ATP synthase N-terminal domain"/>
    <property type="match status" value="1"/>
</dbReference>
<dbReference type="FunFam" id="2.60.15.10:FF:000001">
    <property type="entry name" value="ATP synthase epsilon chain"/>
    <property type="match status" value="1"/>
</dbReference>
<keyword evidence="9 15" id="KW-0406">Ion transport</keyword>
<feature type="domain" description="ATP synthase epsilon subunit C-terminal" evidence="17">
    <location>
        <begin position="88"/>
        <end position="132"/>
    </location>
</feature>
<evidence type="ECO:0000256" key="3">
    <source>
        <dbReference type="ARBA" id="ARBA00005712"/>
    </source>
</evidence>
<evidence type="ECO:0000256" key="13">
    <source>
        <dbReference type="ARBA" id="ARBA00030215"/>
    </source>
</evidence>
<dbReference type="GO" id="GO:0016787">
    <property type="term" value="F:hydrolase activity"/>
    <property type="evidence" value="ECO:0007669"/>
    <property type="project" value="UniProtKB-KW"/>
</dbReference>
<comment type="similarity">
    <text evidence="3 15 16">Belongs to the ATPase epsilon chain family.</text>
</comment>
<sequence>MAITVHCDIVSAEEKVFSGLVELLVCVGEGGELGVRPGHAPLLTRLKPGPVHLVKQDGSKEFVYVEGGFLEVQPNLVTVLADSAVRADDIDEAAAQQAKDAAEREIGDKVANRELTEVGVQLARAMGKLRTLKEARKAMGR</sequence>
<dbReference type="Proteomes" id="UP000229757">
    <property type="component" value="Chromosome"/>
</dbReference>
<evidence type="ECO:0000256" key="8">
    <source>
        <dbReference type="ARBA" id="ARBA00022781"/>
    </source>
</evidence>
<evidence type="ECO:0000259" key="18">
    <source>
        <dbReference type="Pfam" id="PF02823"/>
    </source>
</evidence>
<dbReference type="EMBL" id="CP011797">
    <property type="protein sequence ID" value="ATX75383.1"/>
    <property type="molecule type" value="Genomic_DNA"/>
</dbReference>
<evidence type="ECO:0000256" key="9">
    <source>
        <dbReference type="ARBA" id="ARBA00023065"/>
    </source>
</evidence>
<evidence type="ECO:0000256" key="12">
    <source>
        <dbReference type="ARBA" id="ARBA00023310"/>
    </source>
</evidence>
<dbReference type="PANTHER" id="PTHR13822">
    <property type="entry name" value="ATP SYNTHASE DELTA/EPSILON CHAIN"/>
    <property type="match status" value="1"/>
</dbReference>